<dbReference type="Proteomes" id="UP000220353">
    <property type="component" value="Unassembled WGS sequence"/>
</dbReference>
<accession>A0A2A6LPI9</accession>
<evidence type="ECO:0008006" key="3">
    <source>
        <dbReference type="Google" id="ProtNLM"/>
    </source>
</evidence>
<gene>
    <name evidence="1" type="ORF">CO661_28535</name>
</gene>
<sequence length="345" mass="37580">MYVSRGEMMRVALLSAISLTLSGCVGNPDFDLRVKDSEYGSAVFRIASIMANVKCELWEAANSEQELPSFHNDTDLRRRETEQAEPDRVFNLKNIFSTIAYVGEMSVTLDATERSGVSPSAHFFGWGSDARPLSVDAEASLSGVGHRESTTYHSVDFERLVQGEDVPAAKPPAAPCRTGTELSGPLKIVEILQAGLVASDMNDISVWPGNASNPGAGKGGVGDRYSAGQIHAVVDFTTVSSISGGPTWSLRHFEGPGKGLLNVSRVAKHQLIFTFIPICIRNKYQRIQATLPHEYEPKLPRGTPRWANYLPPCGTARAAETRAVALGRAHDVNVMERSRELRILQ</sequence>
<reference evidence="1 2" key="1">
    <citation type="submission" date="2017-09" db="EMBL/GenBank/DDBJ databases">
        <title>Comparative genomics of rhizobia isolated from Phaseolus vulgaris in China.</title>
        <authorList>
            <person name="Tong W."/>
        </authorList>
    </citation>
    <scope>NUCLEOTIDE SEQUENCE [LARGE SCALE GENOMIC DNA]</scope>
    <source>
        <strain evidence="1 2">PCH1</strain>
    </source>
</reference>
<name>A0A2A6LPI9_RHIFR</name>
<organism evidence="1 2">
    <name type="scientific">Rhizobium fredii</name>
    <name type="common">Sinorhizobium fredii</name>
    <dbReference type="NCBI Taxonomy" id="380"/>
    <lineage>
        <taxon>Bacteria</taxon>
        <taxon>Pseudomonadati</taxon>
        <taxon>Pseudomonadota</taxon>
        <taxon>Alphaproteobacteria</taxon>
        <taxon>Hyphomicrobiales</taxon>
        <taxon>Rhizobiaceae</taxon>
        <taxon>Sinorhizobium/Ensifer group</taxon>
        <taxon>Sinorhizobium</taxon>
    </lineage>
</organism>
<proteinExistence type="predicted"/>
<dbReference type="EMBL" id="NWTC01000031">
    <property type="protein sequence ID" value="PDT44524.1"/>
    <property type="molecule type" value="Genomic_DNA"/>
</dbReference>
<evidence type="ECO:0000313" key="2">
    <source>
        <dbReference type="Proteomes" id="UP000220353"/>
    </source>
</evidence>
<dbReference type="PROSITE" id="PS51257">
    <property type="entry name" value="PROKAR_LIPOPROTEIN"/>
    <property type="match status" value="1"/>
</dbReference>
<protein>
    <recommendedName>
        <fullName evidence="3">Lipoprotein</fullName>
    </recommendedName>
</protein>
<evidence type="ECO:0000313" key="1">
    <source>
        <dbReference type="EMBL" id="PDT44524.1"/>
    </source>
</evidence>
<dbReference type="AlphaFoldDB" id="A0A2A6LPI9"/>
<comment type="caution">
    <text evidence="1">The sequence shown here is derived from an EMBL/GenBank/DDBJ whole genome shotgun (WGS) entry which is preliminary data.</text>
</comment>